<keyword evidence="8" id="KW-0675">Receptor</keyword>
<feature type="domain" description="G-protein coupled receptors family 1 profile" evidence="12">
    <location>
        <begin position="19"/>
        <end position="148"/>
    </location>
</feature>
<dbReference type="AlphaFoldDB" id="A0A915CU06"/>
<evidence type="ECO:0000256" key="2">
    <source>
        <dbReference type="ARBA" id="ARBA00022475"/>
    </source>
</evidence>
<dbReference type="SUPFAM" id="SSF81321">
    <property type="entry name" value="Family A G protein-coupled receptor-like"/>
    <property type="match status" value="1"/>
</dbReference>
<feature type="transmembrane region" description="Helical" evidence="11">
    <location>
        <begin position="37"/>
        <end position="62"/>
    </location>
</feature>
<keyword evidence="13" id="KW-1185">Reference proteome</keyword>
<keyword evidence="7" id="KW-1015">Disulfide bond</keyword>
<evidence type="ECO:0000256" key="8">
    <source>
        <dbReference type="ARBA" id="ARBA00023170"/>
    </source>
</evidence>
<evidence type="ECO:0000256" key="1">
    <source>
        <dbReference type="ARBA" id="ARBA00004651"/>
    </source>
</evidence>
<evidence type="ECO:0000256" key="11">
    <source>
        <dbReference type="SAM" id="Phobius"/>
    </source>
</evidence>
<organism evidence="13 14">
    <name type="scientific">Ditylenchus dipsaci</name>
    <dbReference type="NCBI Taxonomy" id="166011"/>
    <lineage>
        <taxon>Eukaryota</taxon>
        <taxon>Metazoa</taxon>
        <taxon>Ecdysozoa</taxon>
        <taxon>Nematoda</taxon>
        <taxon>Chromadorea</taxon>
        <taxon>Rhabditida</taxon>
        <taxon>Tylenchina</taxon>
        <taxon>Tylenchomorpha</taxon>
        <taxon>Sphaerularioidea</taxon>
        <taxon>Anguinidae</taxon>
        <taxon>Anguininae</taxon>
        <taxon>Ditylenchus</taxon>
    </lineage>
</organism>
<dbReference type="PANTHER" id="PTHR45695">
    <property type="entry name" value="LEUCOKININ RECEPTOR-RELATED"/>
    <property type="match status" value="1"/>
</dbReference>
<keyword evidence="10" id="KW-0807">Transducer</keyword>
<evidence type="ECO:0000256" key="6">
    <source>
        <dbReference type="ARBA" id="ARBA00023136"/>
    </source>
</evidence>
<dbReference type="InterPro" id="IPR000276">
    <property type="entry name" value="GPCR_Rhodpsn"/>
</dbReference>
<keyword evidence="6 11" id="KW-0472">Membrane</keyword>
<protein>
    <submittedName>
        <fullName evidence="14">G-protein coupled receptors family 1 profile domain-containing protein</fullName>
    </submittedName>
</protein>
<dbReference type="InterPro" id="IPR017452">
    <property type="entry name" value="GPCR_Rhodpsn_7TM"/>
</dbReference>
<accession>A0A915CU06</accession>
<keyword evidence="3 11" id="KW-0812">Transmembrane</keyword>
<evidence type="ECO:0000256" key="3">
    <source>
        <dbReference type="ARBA" id="ARBA00022692"/>
    </source>
</evidence>
<dbReference type="GO" id="GO:0005886">
    <property type="term" value="C:plasma membrane"/>
    <property type="evidence" value="ECO:0007669"/>
    <property type="project" value="UniProtKB-SubCell"/>
</dbReference>
<dbReference type="PANTHER" id="PTHR45695:SF23">
    <property type="entry name" value="GALANIN-LIKE G-PROTEIN COUPLED RECEPTOR NPR-9"/>
    <property type="match status" value="1"/>
</dbReference>
<evidence type="ECO:0000256" key="10">
    <source>
        <dbReference type="ARBA" id="ARBA00023224"/>
    </source>
</evidence>
<evidence type="ECO:0000256" key="9">
    <source>
        <dbReference type="ARBA" id="ARBA00023180"/>
    </source>
</evidence>
<keyword evidence="5" id="KW-0297">G-protein coupled receptor</keyword>
<sequence>MQGVGVLSFHFNGSVGMACVDSLSIATETSTPLNARLFYWGFNFCAYVLPLTLSSLFYFLLVRSIWKQKMVQSKSSEKMKKHATKMVFIVIITFGFCWFPQNLRFFLRGLSYPDMTFWEESAPELLLYVQSTIQVLAYANSCVNPILYGVLSERFRVGVNTLLEKKINLSQNCQRTSTNQTRALQLSQPTYPEFSSKSNGLGCDSHSKLNFNSRMSIASTCHADEFLPVTPKSSFRSASRSPSLAPTSLSFNYTESNNNFGSNSNCSIVSKMPTILVGEYDFEDSEVVLL</sequence>
<evidence type="ECO:0000256" key="4">
    <source>
        <dbReference type="ARBA" id="ARBA00022989"/>
    </source>
</evidence>
<dbReference type="PROSITE" id="PS50262">
    <property type="entry name" value="G_PROTEIN_RECEP_F1_2"/>
    <property type="match status" value="1"/>
</dbReference>
<reference evidence="14" key="1">
    <citation type="submission" date="2022-11" db="UniProtKB">
        <authorList>
            <consortium name="WormBaseParasite"/>
        </authorList>
    </citation>
    <scope>IDENTIFICATION</scope>
</reference>
<dbReference type="Gene3D" id="1.20.1070.10">
    <property type="entry name" value="Rhodopsin 7-helix transmembrane proteins"/>
    <property type="match status" value="1"/>
</dbReference>
<evidence type="ECO:0000259" key="12">
    <source>
        <dbReference type="PROSITE" id="PS50262"/>
    </source>
</evidence>
<name>A0A915CU06_9BILA</name>
<keyword evidence="2" id="KW-1003">Cell membrane</keyword>
<dbReference type="GO" id="GO:0004930">
    <property type="term" value="F:G protein-coupled receptor activity"/>
    <property type="evidence" value="ECO:0007669"/>
    <property type="project" value="UniProtKB-KW"/>
</dbReference>
<evidence type="ECO:0000256" key="5">
    <source>
        <dbReference type="ARBA" id="ARBA00023040"/>
    </source>
</evidence>
<keyword evidence="9" id="KW-0325">Glycoprotein</keyword>
<dbReference type="Pfam" id="PF00001">
    <property type="entry name" value="7tm_1"/>
    <property type="match status" value="1"/>
</dbReference>
<dbReference type="PRINTS" id="PR00237">
    <property type="entry name" value="GPCRRHODOPSN"/>
</dbReference>
<evidence type="ECO:0000313" key="14">
    <source>
        <dbReference type="WBParaSite" id="jg12132"/>
    </source>
</evidence>
<evidence type="ECO:0000313" key="13">
    <source>
        <dbReference type="Proteomes" id="UP000887574"/>
    </source>
</evidence>
<comment type="subcellular location">
    <subcellularLocation>
        <location evidence="1">Cell membrane</location>
        <topology evidence="1">Multi-pass membrane protein</topology>
    </subcellularLocation>
</comment>
<keyword evidence="4 11" id="KW-1133">Transmembrane helix</keyword>
<dbReference type="Proteomes" id="UP000887574">
    <property type="component" value="Unplaced"/>
</dbReference>
<feature type="transmembrane region" description="Helical" evidence="11">
    <location>
        <begin position="83"/>
        <end position="101"/>
    </location>
</feature>
<evidence type="ECO:0000256" key="7">
    <source>
        <dbReference type="ARBA" id="ARBA00023157"/>
    </source>
</evidence>
<dbReference type="WBParaSite" id="jg12132">
    <property type="protein sequence ID" value="jg12132"/>
    <property type="gene ID" value="jg12132"/>
</dbReference>
<proteinExistence type="predicted"/>